<reference evidence="1" key="1">
    <citation type="submission" date="2022-10" db="EMBL/GenBank/DDBJ databases">
        <authorList>
            <person name="Hyden B.L."/>
            <person name="Feng K."/>
            <person name="Yates T."/>
            <person name="Jawdy S."/>
            <person name="Smart L.B."/>
            <person name="Muchero W."/>
        </authorList>
    </citation>
    <scope>NUCLEOTIDE SEQUENCE</scope>
    <source>
        <tissue evidence="1">Shoot tip</tissue>
    </source>
</reference>
<evidence type="ECO:0000313" key="1">
    <source>
        <dbReference type="EMBL" id="KAJ6366451.1"/>
    </source>
</evidence>
<gene>
    <name evidence="1" type="ORF">OIU77_002938</name>
</gene>
<protein>
    <submittedName>
        <fullName evidence="1">Uncharacterized protein</fullName>
    </submittedName>
</protein>
<keyword evidence="2" id="KW-1185">Reference proteome</keyword>
<dbReference type="Proteomes" id="UP001141253">
    <property type="component" value="Chromosome 7"/>
</dbReference>
<organism evidence="1 2">
    <name type="scientific">Salix suchowensis</name>
    <dbReference type="NCBI Taxonomy" id="1278906"/>
    <lineage>
        <taxon>Eukaryota</taxon>
        <taxon>Viridiplantae</taxon>
        <taxon>Streptophyta</taxon>
        <taxon>Embryophyta</taxon>
        <taxon>Tracheophyta</taxon>
        <taxon>Spermatophyta</taxon>
        <taxon>Magnoliopsida</taxon>
        <taxon>eudicotyledons</taxon>
        <taxon>Gunneridae</taxon>
        <taxon>Pentapetalae</taxon>
        <taxon>rosids</taxon>
        <taxon>fabids</taxon>
        <taxon>Malpighiales</taxon>
        <taxon>Salicaceae</taxon>
        <taxon>Saliceae</taxon>
        <taxon>Salix</taxon>
    </lineage>
</organism>
<accession>A0ABQ9AXY7</accession>
<name>A0ABQ9AXY7_9ROSI</name>
<reference evidence="1" key="2">
    <citation type="journal article" date="2023" name="Int. J. Mol. Sci.">
        <title>De Novo Assembly and Annotation of 11 Diverse Shrub Willow (Salix) Genomes Reveals Novel Gene Organization in Sex-Linked Regions.</title>
        <authorList>
            <person name="Hyden B."/>
            <person name="Feng K."/>
            <person name="Yates T.B."/>
            <person name="Jawdy S."/>
            <person name="Cereghino C."/>
            <person name="Smart L.B."/>
            <person name="Muchero W."/>
        </authorList>
    </citation>
    <scope>NUCLEOTIDE SEQUENCE</scope>
    <source>
        <tissue evidence="1">Shoot tip</tissue>
    </source>
</reference>
<comment type="caution">
    <text evidence="1">The sequence shown here is derived from an EMBL/GenBank/DDBJ whole genome shotgun (WGS) entry which is preliminary data.</text>
</comment>
<proteinExistence type="predicted"/>
<dbReference type="EMBL" id="JAPFFI010000014">
    <property type="protein sequence ID" value="KAJ6366451.1"/>
    <property type="molecule type" value="Genomic_DNA"/>
</dbReference>
<evidence type="ECO:0000313" key="2">
    <source>
        <dbReference type="Proteomes" id="UP001141253"/>
    </source>
</evidence>
<sequence>MTLRCLMKCFFPLSPLLRQVRMSSRKKLWENLAGELLRQVRMSSRKKLWENLAGEFSDNYVMHWIFLGGLEDLPVPVETSHLDKMFEDVIKHEQGFDLDCVLAVVELYRQVDADIDYENLHPGMSNSECGTAILMAPAHFMYVPCHIKSVCEHCSEVQIGLFIHPKSVNMILSLKSIMFLQSLFFF</sequence>